<feature type="region of interest" description="Disordered" evidence="1">
    <location>
        <begin position="1"/>
        <end position="23"/>
    </location>
</feature>
<proteinExistence type="predicted"/>
<dbReference type="InterPro" id="IPR032721">
    <property type="entry name" value="Toxin-deaminase"/>
</dbReference>
<evidence type="ECO:0000256" key="1">
    <source>
        <dbReference type="SAM" id="MobiDB-lite"/>
    </source>
</evidence>
<keyword evidence="3" id="KW-1185">Reference proteome</keyword>
<gene>
    <name evidence="2" type="ORF">I7412_03475</name>
</gene>
<protein>
    <submittedName>
        <fullName evidence="2">Uncharacterized protein</fullName>
    </submittedName>
</protein>
<dbReference type="Pfam" id="PF14424">
    <property type="entry name" value="Toxin-deaminase"/>
    <property type="match status" value="1"/>
</dbReference>
<reference evidence="2" key="1">
    <citation type="submission" date="2020-12" db="EMBL/GenBank/DDBJ databases">
        <title>Genomic characterization of non-nitrogen-fixing Frankia strains.</title>
        <authorList>
            <person name="Carlos-Shanley C."/>
            <person name="Guerra T."/>
            <person name="Hahn D."/>
        </authorList>
    </citation>
    <scope>NUCLEOTIDE SEQUENCE</scope>
    <source>
        <strain evidence="2">CN6</strain>
    </source>
</reference>
<dbReference type="Proteomes" id="UP000604475">
    <property type="component" value="Unassembled WGS sequence"/>
</dbReference>
<dbReference type="EMBL" id="JAEACQ010000123">
    <property type="protein sequence ID" value="MBL7626251.1"/>
    <property type="molecule type" value="Genomic_DNA"/>
</dbReference>
<sequence length="86" mass="9090">MGATSGQHVNPGEVGMPSVRRFDPGTRPYGSETFIFEKLARRLTSGSRGVINLYSERVVCNSCANLIAEFKKAFPGVGINISAGGG</sequence>
<organism evidence="2 3">
    <name type="scientific">Frankia nepalensis</name>
    <dbReference type="NCBI Taxonomy" id="1836974"/>
    <lineage>
        <taxon>Bacteria</taxon>
        <taxon>Bacillati</taxon>
        <taxon>Actinomycetota</taxon>
        <taxon>Actinomycetes</taxon>
        <taxon>Frankiales</taxon>
        <taxon>Frankiaceae</taxon>
        <taxon>Frankia</taxon>
    </lineage>
</organism>
<accession>A0A937UQ41</accession>
<evidence type="ECO:0000313" key="3">
    <source>
        <dbReference type="Proteomes" id="UP000604475"/>
    </source>
</evidence>
<evidence type="ECO:0000313" key="2">
    <source>
        <dbReference type="EMBL" id="MBL7626251.1"/>
    </source>
</evidence>
<name>A0A937UQ41_9ACTN</name>
<dbReference type="AlphaFoldDB" id="A0A937UQ41"/>
<comment type="caution">
    <text evidence="2">The sequence shown here is derived from an EMBL/GenBank/DDBJ whole genome shotgun (WGS) entry which is preliminary data.</text>
</comment>